<name>A0AAN7MXK8_MYCAM</name>
<protein>
    <recommendedName>
        <fullName evidence="3">Reverse transcriptase domain-containing protein</fullName>
    </recommendedName>
</protein>
<accession>A0AAN7MXK8</accession>
<evidence type="ECO:0008006" key="3">
    <source>
        <dbReference type="Google" id="ProtNLM"/>
    </source>
</evidence>
<dbReference type="AlphaFoldDB" id="A0AAN7MXK8"/>
<sequence>MITFYHKITSSVDVGRAVDVVYLDFSKTFDTVSHSLFLDKLARYRLDGWSVRWVGNWLTGCTQRLVINEVFQPLDHFRGPPLDPLQQLHVLLVLRAPELDAVLQHVLQMVARQMADLLQESKSYVFLKEGKIYGTKVIAASCVPLLSTRVHECLFDHKAEGKEKVTVSSSERGQASCLWSLLVQCPKH</sequence>
<reference evidence="1 2" key="1">
    <citation type="journal article" date="2023" name="J. Hered.">
        <title>Chromosome-level genome of the wood stork (Mycteria americana) provides insight into avian chromosome evolution.</title>
        <authorList>
            <person name="Flamio R. Jr."/>
            <person name="Ramstad K.M."/>
        </authorList>
    </citation>
    <scope>NUCLEOTIDE SEQUENCE [LARGE SCALE GENOMIC DNA]</scope>
    <source>
        <strain evidence="1">JAX WOST 10</strain>
    </source>
</reference>
<gene>
    <name evidence="1" type="ORF">QYF61_004837</name>
</gene>
<comment type="caution">
    <text evidence="1">The sequence shown here is derived from an EMBL/GenBank/DDBJ whole genome shotgun (WGS) entry which is preliminary data.</text>
</comment>
<dbReference type="PANTHER" id="PTHR33332">
    <property type="entry name" value="REVERSE TRANSCRIPTASE DOMAIN-CONTAINING PROTEIN"/>
    <property type="match status" value="1"/>
</dbReference>
<keyword evidence="2" id="KW-1185">Reference proteome</keyword>
<evidence type="ECO:0000313" key="1">
    <source>
        <dbReference type="EMBL" id="KAK4815622.1"/>
    </source>
</evidence>
<evidence type="ECO:0000313" key="2">
    <source>
        <dbReference type="Proteomes" id="UP001333110"/>
    </source>
</evidence>
<organism evidence="1 2">
    <name type="scientific">Mycteria americana</name>
    <name type="common">Wood stork</name>
    <dbReference type="NCBI Taxonomy" id="33587"/>
    <lineage>
        <taxon>Eukaryota</taxon>
        <taxon>Metazoa</taxon>
        <taxon>Chordata</taxon>
        <taxon>Craniata</taxon>
        <taxon>Vertebrata</taxon>
        <taxon>Euteleostomi</taxon>
        <taxon>Archelosauria</taxon>
        <taxon>Archosauria</taxon>
        <taxon>Dinosauria</taxon>
        <taxon>Saurischia</taxon>
        <taxon>Theropoda</taxon>
        <taxon>Coelurosauria</taxon>
        <taxon>Aves</taxon>
        <taxon>Neognathae</taxon>
        <taxon>Neoaves</taxon>
        <taxon>Aequornithes</taxon>
        <taxon>Ciconiiformes</taxon>
        <taxon>Ciconiidae</taxon>
        <taxon>Mycteria</taxon>
    </lineage>
</organism>
<proteinExistence type="predicted"/>
<dbReference type="Proteomes" id="UP001333110">
    <property type="component" value="Unassembled WGS sequence"/>
</dbReference>
<dbReference type="EMBL" id="JAUNZN010000009">
    <property type="protein sequence ID" value="KAK4815622.1"/>
    <property type="molecule type" value="Genomic_DNA"/>
</dbReference>